<dbReference type="PANTHER" id="PTHR12483">
    <property type="entry name" value="SOLUTE CARRIER FAMILY 31 COPPER TRANSPORTERS"/>
    <property type="match status" value="1"/>
</dbReference>
<keyword evidence="5 6" id="KW-0472">Membrane</keyword>
<dbReference type="GO" id="GO:0005886">
    <property type="term" value="C:plasma membrane"/>
    <property type="evidence" value="ECO:0000318"/>
    <property type="project" value="GO_Central"/>
</dbReference>
<keyword evidence="3 6" id="KW-0187">Copper transport</keyword>
<evidence type="ECO:0000256" key="5">
    <source>
        <dbReference type="ARBA" id="ARBA00023136"/>
    </source>
</evidence>
<keyword evidence="6" id="KW-0406">Ion transport</keyword>
<comment type="subcellular location">
    <subcellularLocation>
        <location evidence="6">Membrane</location>
        <topology evidence="6">Multi-pass membrane protein</topology>
    </subcellularLocation>
</comment>
<accession>B9SJ08</accession>
<evidence type="ECO:0000256" key="6">
    <source>
        <dbReference type="RuleBase" id="RU367022"/>
    </source>
</evidence>
<evidence type="ECO:0000256" key="3">
    <source>
        <dbReference type="ARBA" id="ARBA00022796"/>
    </source>
</evidence>
<keyword evidence="6" id="KW-0186">Copper</keyword>
<dbReference type="InParanoid" id="B9SJ08"/>
<evidence type="ECO:0000256" key="4">
    <source>
        <dbReference type="ARBA" id="ARBA00022989"/>
    </source>
</evidence>
<dbReference type="GO" id="GO:0005375">
    <property type="term" value="F:copper ion transmembrane transporter activity"/>
    <property type="evidence" value="ECO:0000318"/>
    <property type="project" value="GO_Central"/>
</dbReference>
<protein>
    <recommendedName>
        <fullName evidence="6">Copper transport protein</fullName>
    </recommendedName>
</protein>
<dbReference type="eggNOG" id="KOG3386">
    <property type="taxonomic scope" value="Eukaryota"/>
</dbReference>
<keyword evidence="8" id="KW-1185">Reference proteome</keyword>
<dbReference type="PANTHER" id="PTHR12483:SF83">
    <property type="entry name" value="COPPER TRANSPORT PROTEIN"/>
    <property type="match status" value="1"/>
</dbReference>
<dbReference type="EMBL" id="EQ973978">
    <property type="protein sequence ID" value="EEF36401.1"/>
    <property type="molecule type" value="Genomic_DNA"/>
</dbReference>
<organism evidence="7 8">
    <name type="scientific">Ricinus communis</name>
    <name type="common">Castor bean</name>
    <dbReference type="NCBI Taxonomy" id="3988"/>
    <lineage>
        <taxon>Eukaryota</taxon>
        <taxon>Viridiplantae</taxon>
        <taxon>Streptophyta</taxon>
        <taxon>Embryophyta</taxon>
        <taxon>Tracheophyta</taxon>
        <taxon>Spermatophyta</taxon>
        <taxon>Magnoliopsida</taxon>
        <taxon>eudicotyledons</taxon>
        <taxon>Gunneridae</taxon>
        <taxon>Pentapetalae</taxon>
        <taxon>rosids</taxon>
        <taxon>fabids</taxon>
        <taxon>Malpighiales</taxon>
        <taxon>Euphorbiaceae</taxon>
        <taxon>Acalyphoideae</taxon>
        <taxon>Acalypheae</taxon>
        <taxon>Ricinus</taxon>
    </lineage>
</organism>
<evidence type="ECO:0000313" key="8">
    <source>
        <dbReference type="Proteomes" id="UP000008311"/>
    </source>
</evidence>
<evidence type="ECO:0000256" key="1">
    <source>
        <dbReference type="ARBA" id="ARBA00006921"/>
    </source>
</evidence>
<reference evidence="8" key="1">
    <citation type="journal article" date="2010" name="Nat. Biotechnol.">
        <title>Draft genome sequence of the oilseed species Ricinus communis.</title>
        <authorList>
            <person name="Chan A.P."/>
            <person name="Crabtree J."/>
            <person name="Zhao Q."/>
            <person name="Lorenzi H."/>
            <person name="Orvis J."/>
            <person name="Puiu D."/>
            <person name="Melake-Berhan A."/>
            <person name="Jones K.M."/>
            <person name="Redman J."/>
            <person name="Chen G."/>
            <person name="Cahoon E.B."/>
            <person name="Gedil M."/>
            <person name="Stanke M."/>
            <person name="Haas B.J."/>
            <person name="Wortman J.R."/>
            <person name="Fraser-Liggett C.M."/>
            <person name="Ravel J."/>
            <person name="Rabinowicz P.D."/>
        </authorList>
    </citation>
    <scope>NUCLEOTIDE SEQUENCE [LARGE SCALE GENOMIC DNA]</scope>
    <source>
        <strain evidence="8">cv. Hale</strain>
    </source>
</reference>
<feature type="transmembrane region" description="Helical" evidence="6">
    <location>
        <begin position="20"/>
        <end position="37"/>
    </location>
</feature>
<dbReference type="InterPro" id="IPR007274">
    <property type="entry name" value="Cop_transporter"/>
</dbReference>
<comment type="similarity">
    <text evidence="1 6">Belongs to the copper transporter (Ctr) (TC 1.A.56) family. SLC31A subfamily.</text>
</comment>
<keyword evidence="6" id="KW-0813">Transport</keyword>
<dbReference type="Proteomes" id="UP000008311">
    <property type="component" value="Unassembled WGS sequence"/>
</dbReference>
<dbReference type="AlphaFoldDB" id="B9SJ08"/>
<keyword evidence="4 6" id="KW-1133">Transmembrane helix</keyword>
<keyword evidence="2 6" id="KW-0812">Transmembrane</keyword>
<dbReference type="Pfam" id="PF04145">
    <property type="entry name" value="Ctr"/>
    <property type="match status" value="1"/>
</dbReference>
<name>B9SJ08_RICCO</name>
<sequence length="82" mass="8937">MQRLMKLGINNVVAVLQKTAMYAIRVALAFLVMLAVMSFDISVLIAALAGYSIGFLIFGSQVSGQPNIEPHKDSTDRHLLNC</sequence>
<proteinExistence type="inferred from homology"/>
<evidence type="ECO:0000313" key="7">
    <source>
        <dbReference type="EMBL" id="EEF36401.1"/>
    </source>
</evidence>
<evidence type="ECO:0000256" key="2">
    <source>
        <dbReference type="ARBA" id="ARBA00022692"/>
    </source>
</evidence>
<dbReference type="STRING" id="3988.B9SJ08"/>
<gene>
    <name evidence="7" type="ORF">RCOM_0597520</name>
</gene>